<keyword evidence="4" id="KW-0732">Signal</keyword>
<dbReference type="InterPro" id="IPR018114">
    <property type="entry name" value="TRYPSIN_HIS"/>
</dbReference>
<dbReference type="PROSITE" id="PS50240">
    <property type="entry name" value="TRYPSIN_DOM"/>
    <property type="match status" value="1"/>
</dbReference>
<dbReference type="SMART" id="SM00020">
    <property type="entry name" value="Tryp_SPc"/>
    <property type="match status" value="1"/>
</dbReference>
<dbReference type="PANTHER" id="PTHR24276">
    <property type="entry name" value="POLYSERASE-RELATED"/>
    <property type="match status" value="1"/>
</dbReference>
<keyword evidence="3 6" id="KW-0645">Protease</keyword>
<dbReference type="GO" id="GO:0004252">
    <property type="term" value="F:serine-type endopeptidase activity"/>
    <property type="evidence" value="ECO:0007669"/>
    <property type="project" value="InterPro"/>
</dbReference>
<dbReference type="PANTHER" id="PTHR24276:SF91">
    <property type="entry name" value="AT26814P-RELATED"/>
    <property type="match status" value="1"/>
</dbReference>
<dbReference type="EMBL" id="JACEIB010000007">
    <property type="protein sequence ID" value="MBA2934676.1"/>
    <property type="molecule type" value="Genomic_DNA"/>
</dbReference>
<comment type="caution">
    <text evidence="6">The sequence shown here is derived from an EMBL/GenBank/DDBJ whole genome shotgun (WGS) entry which is preliminary data.</text>
</comment>
<dbReference type="PRINTS" id="PR00722">
    <property type="entry name" value="CHYMOTRYPSIN"/>
</dbReference>
<name>A0A838L962_9SPHN</name>
<dbReference type="AlphaFoldDB" id="A0A838L962"/>
<feature type="domain" description="Peptidase S1" evidence="5">
    <location>
        <begin position="78"/>
        <end position="372"/>
    </location>
</feature>
<dbReference type="Proteomes" id="UP000570166">
    <property type="component" value="Unassembled WGS sequence"/>
</dbReference>
<keyword evidence="3" id="KW-0720">Serine protease</keyword>
<evidence type="ECO:0000313" key="7">
    <source>
        <dbReference type="Proteomes" id="UP000570166"/>
    </source>
</evidence>
<dbReference type="CDD" id="cd00190">
    <property type="entry name" value="Tryp_SPc"/>
    <property type="match status" value="1"/>
</dbReference>
<dbReference type="InterPro" id="IPR001254">
    <property type="entry name" value="Trypsin_dom"/>
</dbReference>
<dbReference type="InterPro" id="IPR033116">
    <property type="entry name" value="TRYPSIN_SER"/>
</dbReference>
<protein>
    <submittedName>
        <fullName evidence="6">Serine protease</fullName>
    </submittedName>
</protein>
<organism evidence="6 7">
    <name type="scientific">Sphingomonas chungangi</name>
    <dbReference type="NCBI Taxonomy" id="2683589"/>
    <lineage>
        <taxon>Bacteria</taxon>
        <taxon>Pseudomonadati</taxon>
        <taxon>Pseudomonadota</taxon>
        <taxon>Alphaproteobacteria</taxon>
        <taxon>Sphingomonadales</taxon>
        <taxon>Sphingomonadaceae</taxon>
        <taxon>Sphingomonas</taxon>
    </lineage>
</organism>
<dbReference type="SUPFAM" id="SSF50494">
    <property type="entry name" value="Trypsin-like serine proteases"/>
    <property type="match status" value="1"/>
</dbReference>
<evidence type="ECO:0000259" key="5">
    <source>
        <dbReference type="PROSITE" id="PS50240"/>
    </source>
</evidence>
<dbReference type="Pfam" id="PF00089">
    <property type="entry name" value="Trypsin"/>
    <property type="match status" value="1"/>
</dbReference>
<evidence type="ECO:0000256" key="4">
    <source>
        <dbReference type="SAM" id="SignalP"/>
    </source>
</evidence>
<feature type="chain" id="PRO_5032715090" evidence="4">
    <location>
        <begin position="34"/>
        <end position="381"/>
    </location>
</feature>
<dbReference type="Gene3D" id="2.40.10.10">
    <property type="entry name" value="Trypsin-like serine proteases"/>
    <property type="match status" value="2"/>
</dbReference>
<proteinExistence type="inferred from homology"/>
<dbReference type="InterPro" id="IPR001314">
    <property type="entry name" value="Peptidase_S1A"/>
</dbReference>
<dbReference type="FunFam" id="2.40.10.10:FF:000068">
    <property type="entry name" value="transmembrane protease serine 2"/>
    <property type="match status" value="1"/>
</dbReference>
<dbReference type="InterPro" id="IPR009003">
    <property type="entry name" value="Peptidase_S1_PA"/>
</dbReference>
<evidence type="ECO:0000313" key="6">
    <source>
        <dbReference type="EMBL" id="MBA2934676.1"/>
    </source>
</evidence>
<accession>A0A838L962</accession>
<keyword evidence="7" id="KW-1185">Reference proteome</keyword>
<evidence type="ECO:0000256" key="2">
    <source>
        <dbReference type="ARBA" id="ARBA00023157"/>
    </source>
</evidence>
<evidence type="ECO:0000256" key="3">
    <source>
        <dbReference type="RuleBase" id="RU363034"/>
    </source>
</evidence>
<keyword evidence="3" id="KW-0378">Hydrolase</keyword>
<evidence type="ECO:0000256" key="1">
    <source>
        <dbReference type="ARBA" id="ARBA00007664"/>
    </source>
</evidence>
<feature type="signal peptide" evidence="4">
    <location>
        <begin position="1"/>
        <end position="33"/>
    </location>
</feature>
<gene>
    <name evidence="6" type="ORF">HZF05_11275</name>
</gene>
<reference evidence="6 7" key="1">
    <citation type="submission" date="2020-07" db="EMBL/GenBank/DDBJ databases">
        <authorList>
            <person name="Sun Q."/>
        </authorList>
    </citation>
    <scope>NUCLEOTIDE SEQUENCE [LARGE SCALE GENOMIC DNA]</scope>
    <source>
        <strain evidence="6 7">CGMCC 1.13654</strain>
    </source>
</reference>
<comment type="similarity">
    <text evidence="1">Belongs to the peptidase S1 family.</text>
</comment>
<dbReference type="RefSeq" id="WP_160366467.1">
    <property type="nucleotide sequence ID" value="NZ_JACEIB010000007.1"/>
</dbReference>
<dbReference type="InterPro" id="IPR043504">
    <property type="entry name" value="Peptidase_S1_PA_chymotrypsin"/>
</dbReference>
<dbReference type="PROSITE" id="PS00134">
    <property type="entry name" value="TRYPSIN_HIS"/>
    <property type="match status" value="1"/>
</dbReference>
<dbReference type="PROSITE" id="PS00135">
    <property type="entry name" value="TRYPSIN_SER"/>
    <property type="match status" value="1"/>
</dbReference>
<keyword evidence="2" id="KW-1015">Disulfide bond</keyword>
<dbReference type="GO" id="GO:0006508">
    <property type="term" value="P:proteolysis"/>
    <property type="evidence" value="ECO:0007669"/>
    <property type="project" value="UniProtKB-KW"/>
</dbReference>
<sequence>MGQLKGADTMGWRLDLRAILIGCTLCVAGPAAAAPPADDAPLPIPDIQTPSPWRPVPHKVIMPDGRVVTVIEPKPLGTIGGHAVPRGAATYQAEIYSPYIYSDAERHGLPQWEMAHRCGGTLIAEEWVLTAAHCINPIRLANHYRVRLGSTDLSTNEGASYLIDRYVSHADYDDALHLNDIALLHIDRHVAIGNPSPDGAYPVDLEGMVTGVPKLFTRAYRKMPATYDTPYGARGRILALGKGRTATQQQHYEALGWGNTIPRDDMSYSTVLNGVQLDLVANATCAKAPDYAKSITPDVICAAKPGHDTCTGDSGGPLVAMTDEEQRDNPFGHWDVVQIGIVSWGKGCAQAGSPGVYTRVSEYVDWIRRAMAAPPTVTALR</sequence>
<dbReference type="InterPro" id="IPR050430">
    <property type="entry name" value="Peptidase_S1"/>
</dbReference>